<keyword evidence="2" id="KW-1185">Reference proteome</keyword>
<sequence length="85" mass="9734">MSTSLDPTRLRFLLQNLHNEFPGVDYATLVRTVMEVESHIEPSESWDDYCGRIRGSIESEHAATAHISIRRIGKITRSRSLVELH</sequence>
<protein>
    <submittedName>
        <fullName evidence="1">Uncharacterized protein</fullName>
    </submittedName>
</protein>
<dbReference type="EMBL" id="JACHIF010000004">
    <property type="protein sequence ID" value="MBB5038300.1"/>
    <property type="molecule type" value="Genomic_DNA"/>
</dbReference>
<reference evidence="1 2" key="1">
    <citation type="submission" date="2020-08" db="EMBL/GenBank/DDBJ databases">
        <title>Genomic Encyclopedia of Type Strains, Phase IV (KMG-IV): sequencing the most valuable type-strain genomes for metagenomic binning, comparative biology and taxonomic classification.</title>
        <authorList>
            <person name="Goeker M."/>
        </authorList>
    </citation>
    <scope>NUCLEOTIDE SEQUENCE [LARGE SCALE GENOMIC DNA]</scope>
    <source>
        <strain evidence="1 2">DSM 12251</strain>
    </source>
</reference>
<dbReference type="RefSeq" id="WP_184208967.1">
    <property type="nucleotide sequence ID" value="NZ_JACHIF010000004.1"/>
</dbReference>
<accession>A0A7W8DQL1</accession>
<dbReference type="Proteomes" id="UP000534294">
    <property type="component" value="Unassembled WGS sequence"/>
</dbReference>
<comment type="caution">
    <text evidence="1">The sequence shown here is derived from an EMBL/GenBank/DDBJ whole genome shotgun (WGS) entry which is preliminary data.</text>
</comment>
<evidence type="ECO:0000313" key="2">
    <source>
        <dbReference type="Proteomes" id="UP000534294"/>
    </source>
</evidence>
<gene>
    <name evidence="1" type="ORF">HNQ64_002558</name>
</gene>
<name>A0A7W8DQL1_9BACT</name>
<proteinExistence type="predicted"/>
<evidence type="ECO:0000313" key="1">
    <source>
        <dbReference type="EMBL" id="MBB5038300.1"/>
    </source>
</evidence>
<organism evidence="1 2">
    <name type="scientific">Prosthecobacter dejongeii</name>
    <dbReference type="NCBI Taxonomy" id="48465"/>
    <lineage>
        <taxon>Bacteria</taxon>
        <taxon>Pseudomonadati</taxon>
        <taxon>Verrucomicrobiota</taxon>
        <taxon>Verrucomicrobiia</taxon>
        <taxon>Verrucomicrobiales</taxon>
        <taxon>Verrucomicrobiaceae</taxon>
        <taxon>Prosthecobacter</taxon>
    </lineage>
</organism>
<dbReference type="AlphaFoldDB" id="A0A7W8DQL1"/>